<keyword evidence="2" id="KW-0808">Transferase</keyword>
<protein>
    <submittedName>
        <fullName evidence="2">Glycosyltransferase family 2 protein</fullName>
    </submittedName>
</protein>
<sequence>MERPRVSVIVPVFNRDAWLGEALDSIAAQTYEDYEVIIVDDGSTDRSREIALDRSRKSRGRIRVIAIGNSGVATARNTGLSEARGLYFAFLDSDDAWLPDHLERAVAAFEHDPDLGLVHANIERIDTRGRSLDVPVRHWQAVSDPFEAIALRHEHVACSTAVVAREAIEVVGKFDERFNGLGCEDRDLWLRIADRFRIRYLDHVATRYRVHPTSLSADLARMHQARRLLIEKLGRSDRGRDLVAGMEAMIESDLGLEYLMRRKHRDAIRQQWLAIRLDPTARLLWKRLARVLFTSCLHGLSAGRASLSMRGAR</sequence>
<evidence type="ECO:0000313" key="2">
    <source>
        <dbReference type="EMBL" id="RFF31586.1"/>
    </source>
</evidence>
<organism evidence="2 3">
    <name type="scientific">Wenzhouxiangella sediminis</name>
    <dbReference type="NCBI Taxonomy" id="1792836"/>
    <lineage>
        <taxon>Bacteria</taxon>
        <taxon>Pseudomonadati</taxon>
        <taxon>Pseudomonadota</taxon>
        <taxon>Gammaproteobacteria</taxon>
        <taxon>Chromatiales</taxon>
        <taxon>Wenzhouxiangellaceae</taxon>
        <taxon>Wenzhouxiangella</taxon>
    </lineage>
</organism>
<dbReference type="InterPro" id="IPR001173">
    <property type="entry name" value="Glyco_trans_2-like"/>
</dbReference>
<keyword evidence="3" id="KW-1185">Reference proteome</keyword>
<reference evidence="2 3" key="1">
    <citation type="submission" date="2018-08" db="EMBL/GenBank/DDBJ databases">
        <title>Wenzhouxiangella salilacus sp. nov., a novel bacterium isolated from a saline lake in Xinjiang Province, China.</title>
        <authorList>
            <person name="Han S."/>
        </authorList>
    </citation>
    <scope>NUCLEOTIDE SEQUENCE [LARGE SCALE GENOMIC DNA]</scope>
    <source>
        <strain evidence="2 3">XDB06</strain>
    </source>
</reference>
<dbReference type="SUPFAM" id="SSF53448">
    <property type="entry name" value="Nucleotide-diphospho-sugar transferases"/>
    <property type="match status" value="1"/>
</dbReference>
<proteinExistence type="predicted"/>
<evidence type="ECO:0000313" key="3">
    <source>
        <dbReference type="Proteomes" id="UP000260351"/>
    </source>
</evidence>
<comment type="caution">
    <text evidence="2">The sequence shown here is derived from an EMBL/GenBank/DDBJ whole genome shotgun (WGS) entry which is preliminary data.</text>
</comment>
<dbReference type="Pfam" id="PF00535">
    <property type="entry name" value="Glycos_transf_2"/>
    <property type="match status" value="1"/>
</dbReference>
<name>A0A3E1KAV9_9GAMM</name>
<dbReference type="Proteomes" id="UP000260351">
    <property type="component" value="Unassembled WGS sequence"/>
</dbReference>
<gene>
    <name evidence="2" type="ORF">DZC52_04295</name>
</gene>
<accession>A0A3E1KAV9</accession>
<dbReference type="PANTHER" id="PTHR22916">
    <property type="entry name" value="GLYCOSYLTRANSFERASE"/>
    <property type="match status" value="1"/>
</dbReference>
<feature type="domain" description="Glycosyltransferase 2-like" evidence="1">
    <location>
        <begin position="7"/>
        <end position="123"/>
    </location>
</feature>
<dbReference type="RefSeq" id="WP_116649892.1">
    <property type="nucleotide sequence ID" value="NZ_QUZK01000018.1"/>
</dbReference>
<dbReference type="PANTHER" id="PTHR22916:SF3">
    <property type="entry name" value="UDP-GLCNAC:BETAGAL BETA-1,3-N-ACETYLGLUCOSAMINYLTRANSFERASE-LIKE PROTEIN 1"/>
    <property type="match status" value="1"/>
</dbReference>
<dbReference type="OrthoDB" id="9805612at2"/>
<dbReference type="EMBL" id="QUZK01000018">
    <property type="protein sequence ID" value="RFF31586.1"/>
    <property type="molecule type" value="Genomic_DNA"/>
</dbReference>
<dbReference type="GO" id="GO:0016758">
    <property type="term" value="F:hexosyltransferase activity"/>
    <property type="evidence" value="ECO:0007669"/>
    <property type="project" value="UniProtKB-ARBA"/>
</dbReference>
<dbReference type="CDD" id="cd00761">
    <property type="entry name" value="Glyco_tranf_GTA_type"/>
    <property type="match status" value="1"/>
</dbReference>
<dbReference type="Gene3D" id="3.90.550.10">
    <property type="entry name" value="Spore Coat Polysaccharide Biosynthesis Protein SpsA, Chain A"/>
    <property type="match status" value="1"/>
</dbReference>
<dbReference type="AlphaFoldDB" id="A0A3E1KAV9"/>
<dbReference type="InterPro" id="IPR029044">
    <property type="entry name" value="Nucleotide-diphossugar_trans"/>
</dbReference>
<evidence type="ECO:0000259" key="1">
    <source>
        <dbReference type="Pfam" id="PF00535"/>
    </source>
</evidence>